<evidence type="ECO:0008006" key="5">
    <source>
        <dbReference type="Google" id="ProtNLM"/>
    </source>
</evidence>
<sequence>MRHLGTVLRAACICLFGATLPAHAQTNGDAIVDPAVARQQVREIAQGDPTRWQREDATPEARLRTQRKEIGAALQEARNACRKAPAAERSTCLKEARAIYQRDMQQAWEQARHPAQAQPVAQPEAQGRTPS</sequence>
<evidence type="ECO:0000313" key="3">
    <source>
        <dbReference type="EMBL" id="MFC0252645.1"/>
    </source>
</evidence>
<organism evidence="3 4">
    <name type="scientific">Massilia consociata</name>
    <dbReference type="NCBI Taxonomy" id="760117"/>
    <lineage>
        <taxon>Bacteria</taxon>
        <taxon>Pseudomonadati</taxon>
        <taxon>Pseudomonadota</taxon>
        <taxon>Betaproteobacteria</taxon>
        <taxon>Burkholderiales</taxon>
        <taxon>Oxalobacteraceae</taxon>
        <taxon>Telluria group</taxon>
        <taxon>Massilia</taxon>
    </lineage>
</organism>
<evidence type="ECO:0000256" key="2">
    <source>
        <dbReference type="SAM" id="SignalP"/>
    </source>
</evidence>
<feature type="signal peptide" evidence="2">
    <location>
        <begin position="1"/>
        <end position="24"/>
    </location>
</feature>
<keyword evidence="4" id="KW-1185">Reference proteome</keyword>
<accession>A0ABV6FGI5</accession>
<feature type="compositionally biased region" description="Low complexity" evidence="1">
    <location>
        <begin position="113"/>
        <end position="131"/>
    </location>
</feature>
<feature type="chain" id="PRO_5047105796" description="Secreted protein" evidence="2">
    <location>
        <begin position="25"/>
        <end position="131"/>
    </location>
</feature>
<feature type="region of interest" description="Disordered" evidence="1">
    <location>
        <begin position="104"/>
        <end position="131"/>
    </location>
</feature>
<protein>
    <recommendedName>
        <fullName evidence="5">Secreted protein</fullName>
    </recommendedName>
</protein>
<evidence type="ECO:0000256" key="1">
    <source>
        <dbReference type="SAM" id="MobiDB-lite"/>
    </source>
</evidence>
<reference evidence="3 4" key="1">
    <citation type="submission" date="2024-09" db="EMBL/GenBank/DDBJ databases">
        <authorList>
            <person name="Sun Q."/>
            <person name="Mori K."/>
        </authorList>
    </citation>
    <scope>NUCLEOTIDE SEQUENCE [LARGE SCALE GENOMIC DNA]</scope>
    <source>
        <strain evidence="3 4">CCM 7792</strain>
    </source>
</reference>
<dbReference type="RefSeq" id="WP_379679442.1">
    <property type="nucleotide sequence ID" value="NZ_JBHLWP010000011.1"/>
</dbReference>
<dbReference type="Proteomes" id="UP001589773">
    <property type="component" value="Unassembled WGS sequence"/>
</dbReference>
<dbReference type="EMBL" id="JBHLWP010000011">
    <property type="protein sequence ID" value="MFC0252645.1"/>
    <property type="molecule type" value="Genomic_DNA"/>
</dbReference>
<evidence type="ECO:0000313" key="4">
    <source>
        <dbReference type="Proteomes" id="UP001589773"/>
    </source>
</evidence>
<proteinExistence type="predicted"/>
<keyword evidence="2" id="KW-0732">Signal</keyword>
<comment type="caution">
    <text evidence="3">The sequence shown here is derived from an EMBL/GenBank/DDBJ whole genome shotgun (WGS) entry which is preliminary data.</text>
</comment>
<gene>
    <name evidence="3" type="ORF">ACFFJK_12165</name>
</gene>
<name>A0ABV6FGI5_9BURK</name>